<dbReference type="InterPro" id="IPR013610">
    <property type="entry name" value="ArdC_N"/>
</dbReference>
<evidence type="ECO:0000259" key="2">
    <source>
        <dbReference type="Pfam" id="PF18818"/>
    </source>
</evidence>
<comment type="caution">
    <text evidence="3">The sequence shown here is derived from an EMBL/GenBank/DDBJ whole genome shotgun (WGS) entry which is preliminary data.</text>
</comment>
<evidence type="ECO:0000313" key="3">
    <source>
        <dbReference type="EMBL" id="MEN2789867.1"/>
    </source>
</evidence>
<proteinExistence type="predicted"/>
<dbReference type="InterPro" id="IPR017113">
    <property type="entry name" value="Antirestriction_ArdC"/>
</dbReference>
<accession>A0ABU9Y271</accession>
<dbReference type="PIRSF" id="PIRSF037112">
    <property type="entry name" value="Antirestriction_ArdC"/>
    <property type="match status" value="1"/>
</dbReference>
<organism evidence="3 4">
    <name type="scientific">Sphingomonas oligophenolica</name>
    <dbReference type="NCBI Taxonomy" id="301154"/>
    <lineage>
        <taxon>Bacteria</taxon>
        <taxon>Pseudomonadati</taxon>
        <taxon>Pseudomonadota</taxon>
        <taxon>Alphaproteobacteria</taxon>
        <taxon>Sphingomonadales</taxon>
        <taxon>Sphingomonadaceae</taxon>
        <taxon>Sphingomonas</taxon>
    </lineage>
</organism>
<reference evidence="3 4" key="1">
    <citation type="submission" date="2024-05" db="EMBL/GenBank/DDBJ databases">
        <authorList>
            <person name="Liu Q."/>
            <person name="Xin Y.-H."/>
        </authorList>
    </citation>
    <scope>NUCLEOTIDE SEQUENCE [LARGE SCALE GENOMIC DNA]</scope>
    <source>
        <strain evidence="3 4">CGMCC 1.10181</strain>
    </source>
</reference>
<feature type="domain" description="Polyvalent protein metallopeptidase" evidence="2">
    <location>
        <begin position="151"/>
        <end position="280"/>
    </location>
</feature>
<dbReference type="EMBL" id="JBDIME010000006">
    <property type="protein sequence ID" value="MEN2789867.1"/>
    <property type="molecule type" value="Genomic_DNA"/>
</dbReference>
<gene>
    <name evidence="3" type="ORF">ABC974_09535</name>
</gene>
<dbReference type="Proteomes" id="UP001419910">
    <property type="component" value="Unassembled WGS sequence"/>
</dbReference>
<dbReference type="Pfam" id="PF08401">
    <property type="entry name" value="ArdcN"/>
    <property type="match status" value="1"/>
</dbReference>
<evidence type="ECO:0000259" key="1">
    <source>
        <dbReference type="Pfam" id="PF08401"/>
    </source>
</evidence>
<sequence>MTAEVLSHSRFDVYRAVTDSIIAAIEAGAGEFVMPWHDDGVAIAKPQNALTQMEYHGINVLALWAQADLSGYRSGYWASYRQWQHAGAQVVKGAEGSTIVFFKRIEGEPAEGEPTSVRLVARASRVFNADQVAGWQPPAPSRSYGDAQTTESVETFIAATKALVHRGGSIACYHITDDYIEMPERSRFIGSTTISATEAYSATLLHELVHWAGARHRLARFGEGLSKDEVPAEELVAEIGAAFLCADLGVSNQPRPDHAAYVAHWLQLLKNDARAIFTASRLANQAATYLHEMASTSDW</sequence>
<dbReference type="Pfam" id="PF18818">
    <property type="entry name" value="MPTase-PolyVal"/>
    <property type="match status" value="1"/>
</dbReference>
<dbReference type="InterPro" id="IPR041459">
    <property type="entry name" value="MPTase-PolyVal"/>
</dbReference>
<feature type="domain" description="N-terminal" evidence="1">
    <location>
        <begin position="12"/>
        <end position="112"/>
    </location>
</feature>
<protein>
    <submittedName>
        <fullName evidence="3">Zincin-like metallopeptidase domain-containing protein</fullName>
    </submittedName>
</protein>
<evidence type="ECO:0000313" key="4">
    <source>
        <dbReference type="Proteomes" id="UP001419910"/>
    </source>
</evidence>
<keyword evidence="4" id="KW-1185">Reference proteome</keyword>
<name>A0ABU9Y271_9SPHN</name>
<dbReference type="RefSeq" id="WP_343891344.1">
    <property type="nucleotide sequence ID" value="NZ_BAAAEH010000040.1"/>
</dbReference>